<evidence type="ECO:0000256" key="2">
    <source>
        <dbReference type="ARBA" id="ARBA00011649"/>
    </source>
</evidence>
<feature type="transmembrane region" description="Helical" evidence="13">
    <location>
        <begin position="136"/>
        <end position="154"/>
    </location>
</feature>
<comment type="subcellular location">
    <subcellularLocation>
        <location evidence="1">Membrane</location>
        <topology evidence="1">Multi-pass membrane protein</topology>
    </subcellularLocation>
</comment>
<feature type="transmembrane region" description="Helical" evidence="13">
    <location>
        <begin position="200"/>
        <end position="217"/>
    </location>
</feature>
<reference evidence="16" key="1">
    <citation type="submission" date="2021-04" db="EMBL/GenBank/DDBJ databases">
        <authorList>
            <person name="Hornung B."/>
        </authorList>
    </citation>
    <scope>NUCLEOTIDE SEQUENCE</scope>
    <source>
        <strain evidence="16">G5G6</strain>
    </source>
</reference>
<evidence type="ECO:0000256" key="13">
    <source>
        <dbReference type="SAM" id="Phobius"/>
    </source>
</evidence>
<keyword evidence="17" id="KW-1185">Reference proteome</keyword>
<dbReference type="PANTHER" id="PTHR19271:SF16">
    <property type="entry name" value="CYTOCHROME B"/>
    <property type="match status" value="1"/>
</dbReference>
<feature type="transmembrane region" description="Helical" evidence="13">
    <location>
        <begin position="327"/>
        <end position="347"/>
    </location>
</feature>
<dbReference type="GO" id="GO:0022904">
    <property type="term" value="P:respiratory electron transport chain"/>
    <property type="evidence" value="ECO:0007669"/>
    <property type="project" value="InterPro"/>
</dbReference>
<keyword evidence="5 12" id="KW-0679">Respiratory chain</keyword>
<evidence type="ECO:0000313" key="16">
    <source>
        <dbReference type="EMBL" id="CAG4883898.1"/>
    </source>
</evidence>
<keyword evidence="9 13" id="KW-1133">Transmembrane helix</keyword>
<dbReference type="InterPro" id="IPR016174">
    <property type="entry name" value="Di-haem_cyt_TM"/>
</dbReference>
<dbReference type="InterPro" id="IPR027387">
    <property type="entry name" value="Cytb/b6-like_sf"/>
</dbReference>
<evidence type="ECO:0000256" key="5">
    <source>
        <dbReference type="ARBA" id="ARBA00022660"/>
    </source>
</evidence>
<dbReference type="CDD" id="cd00284">
    <property type="entry name" value="Cytochrome_b_N"/>
    <property type="match status" value="1"/>
</dbReference>
<feature type="transmembrane region" description="Helical" evidence="13">
    <location>
        <begin position="229"/>
        <end position="252"/>
    </location>
</feature>
<dbReference type="EMBL" id="CAJQUM010000001">
    <property type="protein sequence ID" value="CAG4883898.1"/>
    <property type="molecule type" value="Genomic_DNA"/>
</dbReference>
<keyword evidence="4 12" id="KW-0349">Heme</keyword>
<organism evidence="16 17">
    <name type="scientific">Georgfuchsia toluolica</name>
    <dbReference type="NCBI Taxonomy" id="424218"/>
    <lineage>
        <taxon>Bacteria</taxon>
        <taxon>Pseudomonadati</taxon>
        <taxon>Pseudomonadota</taxon>
        <taxon>Betaproteobacteria</taxon>
        <taxon>Nitrosomonadales</taxon>
        <taxon>Sterolibacteriaceae</taxon>
        <taxon>Georgfuchsia</taxon>
    </lineage>
</organism>
<dbReference type="PROSITE" id="PS51003">
    <property type="entry name" value="CYTB_CTER"/>
    <property type="match status" value="1"/>
</dbReference>
<keyword evidence="8 12" id="KW-0249">Electron transport</keyword>
<dbReference type="InterPro" id="IPR036150">
    <property type="entry name" value="Cyt_b/b6_C_sf"/>
</dbReference>
<evidence type="ECO:0000256" key="7">
    <source>
        <dbReference type="ARBA" id="ARBA00022723"/>
    </source>
</evidence>
<dbReference type="Gene3D" id="1.20.810.10">
    <property type="entry name" value="Cytochrome Bc1 Complex, Chain C"/>
    <property type="match status" value="2"/>
</dbReference>
<dbReference type="SUPFAM" id="SSF81648">
    <property type="entry name" value="a domain/subunit of cytochrome bc1 complex (Ubiquinol-cytochrome c reductase)"/>
    <property type="match status" value="1"/>
</dbReference>
<proteinExistence type="inferred from homology"/>
<feature type="domain" description="Cytochrome b/b6 N-terminal region profile" evidence="14">
    <location>
        <begin position="11"/>
        <end position="232"/>
    </location>
</feature>
<comment type="caution">
    <text evidence="16">The sequence shown here is derived from an EMBL/GenBank/DDBJ whole genome shotgun (WGS) entry which is preliminary data.</text>
</comment>
<keyword evidence="11 13" id="KW-0472">Membrane</keyword>
<feature type="transmembrane region" description="Helical" evidence="13">
    <location>
        <begin position="40"/>
        <end position="64"/>
    </location>
</feature>
<dbReference type="InterPro" id="IPR005797">
    <property type="entry name" value="Cyt_b/b6_N"/>
</dbReference>
<keyword evidence="6 12" id="KW-0812">Transmembrane</keyword>
<feature type="transmembrane region" description="Helical" evidence="13">
    <location>
        <begin position="98"/>
        <end position="116"/>
    </location>
</feature>
<name>A0A916N0G2_9PROT</name>
<evidence type="ECO:0000256" key="8">
    <source>
        <dbReference type="ARBA" id="ARBA00022982"/>
    </source>
</evidence>
<dbReference type="Proteomes" id="UP000742786">
    <property type="component" value="Unassembled WGS sequence"/>
</dbReference>
<evidence type="ECO:0000259" key="15">
    <source>
        <dbReference type="PROSITE" id="PS51003"/>
    </source>
</evidence>
<protein>
    <recommendedName>
        <fullName evidence="12">Cytochrome b</fullName>
    </recommendedName>
</protein>
<dbReference type="Pfam" id="PF00032">
    <property type="entry name" value="Cytochrom_B_C"/>
    <property type="match status" value="1"/>
</dbReference>
<accession>A0A916N0G2</accession>
<comment type="cofactor">
    <cofactor evidence="12">
        <name>heme b</name>
        <dbReference type="ChEBI" id="CHEBI:60344"/>
    </cofactor>
    <text evidence="12">Binds 2 heme groups non-covalently.</text>
</comment>
<dbReference type="InterPro" id="IPR048259">
    <property type="entry name" value="Cytochrome_b_N_euk/bac"/>
</dbReference>
<gene>
    <name evidence="16" type="primary">petB</name>
    <name evidence="16" type="ORF">GTOL_11781</name>
</gene>
<comment type="function">
    <text evidence="12">Component of the ubiquinol-cytochrome c reductase complex (complex III or cytochrome b-c1 complex), which is a respiratory chain that generates an electrochemical potential coupled to ATP synthesis.</text>
</comment>
<evidence type="ECO:0000256" key="4">
    <source>
        <dbReference type="ARBA" id="ARBA00022617"/>
    </source>
</evidence>
<feature type="domain" description="Cytochrome b/b6 C-terminal region profile" evidence="15">
    <location>
        <begin position="208"/>
        <end position="388"/>
    </location>
</feature>
<dbReference type="PROSITE" id="PS51002">
    <property type="entry name" value="CYTB_NTER"/>
    <property type="match status" value="1"/>
</dbReference>
<dbReference type="Pfam" id="PF00033">
    <property type="entry name" value="Cytochrome_B"/>
    <property type="match status" value="1"/>
</dbReference>
<evidence type="ECO:0000256" key="12">
    <source>
        <dbReference type="RuleBase" id="RU003385"/>
    </source>
</evidence>
<dbReference type="GO" id="GO:0046872">
    <property type="term" value="F:metal ion binding"/>
    <property type="evidence" value="ECO:0007669"/>
    <property type="project" value="UniProtKB-KW"/>
</dbReference>
<evidence type="ECO:0000256" key="10">
    <source>
        <dbReference type="ARBA" id="ARBA00023004"/>
    </source>
</evidence>
<evidence type="ECO:0000256" key="9">
    <source>
        <dbReference type="ARBA" id="ARBA00022989"/>
    </source>
</evidence>
<dbReference type="InterPro" id="IPR005798">
    <property type="entry name" value="Cyt_b/b6_C"/>
</dbReference>
<dbReference type="GO" id="GO:0009055">
    <property type="term" value="F:electron transfer activity"/>
    <property type="evidence" value="ECO:0007669"/>
    <property type="project" value="InterPro"/>
</dbReference>
<evidence type="ECO:0000313" key="17">
    <source>
        <dbReference type="Proteomes" id="UP000742786"/>
    </source>
</evidence>
<dbReference type="GO" id="GO:0016491">
    <property type="term" value="F:oxidoreductase activity"/>
    <property type="evidence" value="ECO:0007669"/>
    <property type="project" value="InterPro"/>
</dbReference>
<keyword evidence="7" id="KW-0479">Metal-binding</keyword>
<sequence>MTTLTVKLRNLVAWIDERTPMTATWKANTRLATYYAPKNVNLWSFMGTLAILVLINQLITGIFLTMHYKPDASLNEAGIPVAFASVEYIMRDVPWGWLIRYLHSTGASALLVLVYLHMYRSVLYSSFLKPRELTWLFGMLIFLALVAQTFVGYLMPWGQLSFWAAQVIINAFSQIPFLGPKFTIWLRGDYVVSDATLNRFFSFHVIAFPALVCWMLLKHVPYTMKDLRYFLGFFLICAALVFLAPEAGGYFIEYNNFTQANSLVTPKHIAPLWYFTPYYSILRAITYPLFGISAKFWGVIGMLLAMVIFAALPWLDKSRGQMIRKKGPIFKIALALFVIAFVALSYLGTVPTTPQRLMLAQICTAIYFGFFLLMPIYSRLDKSKNDANGSMQ</sequence>
<evidence type="ECO:0000256" key="3">
    <source>
        <dbReference type="ARBA" id="ARBA00022448"/>
    </source>
</evidence>
<comment type="subunit">
    <text evidence="2 12">The main subunits of complex b-c1 are: cytochrome b, cytochrome c1 and the Rieske protein.</text>
</comment>
<feature type="transmembrane region" description="Helical" evidence="13">
    <location>
        <begin position="296"/>
        <end position="315"/>
    </location>
</feature>
<evidence type="ECO:0000256" key="6">
    <source>
        <dbReference type="ARBA" id="ARBA00022692"/>
    </source>
</evidence>
<dbReference type="GO" id="GO:0016020">
    <property type="term" value="C:membrane"/>
    <property type="evidence" value="ECO:0007669"/>
    <property type="project" value="UniProtKB-SubCell"/>
</dbReference>
<dbReference type="PANTHER" id="PTHR19271">
    <property type="entry name" value="CYTOCHROME B"/>
    <property type="match status" value="1"/>
</dbReference>
<evidence type="ECO:0000256" key="11">
    <source>
        <dbReference type="ARBA" id="ARBA00023136"/>
    </source>
</evidence>
<dbReference type="SUPFAM" id="SSF81342">
    <property type="entry name" value="Transmembrane di-heme cytochromes"/>
    <property type="match status" value="1"/>
</dbReference>
<keyword evidence="10" id="KW-0408">Iron</keyword>
<evidence type="ECO:0000259" key="14">
    <source>
        <dbReference type="PROSITE" id="PS51002"/>
    </source>
</evidence>
<comment type="similarity">
    <text evidence="12">Belongs to the cytochrome b family.</text>
</comment>
<dbReference type="RefSeq" id="WP_220635806.1">
    <property type="nucleotide sequence ID" value="NZ_CAJQUM010000001.1"/>
</dbReference>
<evidence type="ECO:0000256" key="1">
    <source>
        <dbReference type="ARBA" id="ARBA00004141"/>
    </source>
</evidence>
<keyword evidence="3 12" id="KW-0813">Transport</keyword>
<dbReference type="AlphaFoldDB" id="A0A916N0G2"/>
<feature type="transmembrane region" description="Helical" evidence="13">
    <location>
        <begin position="359"/>
        <end position="377"/>
    </location>
</feature>